<accession>I4C594</accession>
<dbReference type="SUPFAM" id="SSF90002">
    <property type="entry name" value="Hypothetical protein YjiA, C-terminal domain"/>
    <property type="match status" value="1"/>
</dbReference>
<evidence type="ECO:0000313" key="4">
    <source>
        <dbReference type="EMBL" id="AFM24735.1"/>
    </source>
</evidence>
<feature type="domain" description="CobW C-terminal" evidence="3">
    <location>
        <begin position="240"/>
        <end position="320"/>
    </location>
</feature>
<dbReference type="AlphaFoldDB" id="I4C594"/>
<dbReference type="SUPFAM" id="SSF52540">
    <property type="entry name" value="P-loop containing nucleoside triphosphate hydrolases"/>
    <property type="match status" value="1"/>
</dbReference>
<feature type="domain" description="CobW/HypB/UreG nucleotide-binding" evidence="2">
    <location>
        <begin position="3"/>
        <end position="180"/>
    </location>
</feature>
<dbReference type="eggNOG" id="COG0523">
    <property type="taxonomic scope" value="Bacteria"/>
</dbReference>
<dbReference type="PANTHER" id="PTHR13748:SF62">
    <property type="entry name" value="COBW DOMAIN-CONTAINING PROTEIN"/>
    <property type="match status" value="1"/>
</dbReference>
<organism evidence="4 5">
    <name type="scientific">Desulfomonile tiedjei (strain ATCC 49306 / DSM 6799 / DCB-1)</name>
    <dbReference type="NCBI Taxonomy" id="706587"/>
    <lineage>
        <taxon>Bacteria</taxon>
        <taxon>Pseudomonadati</taxon>
        <taxon>Thermodesulfobacteriota</taxon>
        <taxon>Desulfomonilia</taxon>
        <taxon>Desulfomonilales</taxon>
        <taxon>Desulfomonilaceae</taxon>
        <taxon>Desulfomonile</taxon>
    </lineage>
</organism>
<dbReference type="PANTHER" id="PTHR13748">
    <property type="entry name" value="COBW-RELATED"/>
    <property type="match status" value="1"/>
</dbReference>
<dbReference type="STRING" id="706587.Desti_2032"/>
<dbReference type="OrthoDB" id="9808822at2"/>
<protein>
    <submittedName>
        <fullName evidence="4">Putative GTPase, G3E family</fullName>
    </submittedName>
</protein>
<evidence type="ECO:0000256" key="1">
    <source>
        <dbReference type="ARBA" id="ARBA00045658"/>
    </source>
</evidence>
<sequence length="322" mass="35888">MIVNVVYGFLGAGKTTFIRYMMENPPQSEKVVIIVNEFGEVGIDGLVLSGHGAQVAEVIELPSGCICCTIASDFRRQLLDLCHRFAPDRIIVEPTGVATISQIMQILESEDMRPLYSDLNLIHLLDASEFLSFIKSHRHFMENQIRRSRAVLLNKMDRVKPAMLDLLVSSIKEINPNAIVYPTRFARLQDSVLKKLLGSAGDRDEVTEFLQEFEGTFVSEGAHGHDHGLADQFESFGRKYSDSFSRPCLVSFFEALRSGGYGKVVRAKGIFQTPEDWIKVELASGEVHVEAAPIAEYSALSIIGQEMKPQAMDAALDECREE</sequence>
<dbReference type="InterPro" id="IPR011629">
    <property type="entry name" value="CobW-like_C"/>
</dbReference>
<comment type="function">
    <text evidence="1">Zinc chaperone that directly transfers zinc cofactor to target proteins, thereby activating them. Zinc is transferred from the CXCC motif in the GTPase domain to the zinc binding site in target proteins in a process requiring GTP hydrolysis.</text>
</comment>
<evidence type="ECO:0000259" key="2">
    <source>
        <dbReference type="Pfam" id="PF02492"/>
    </source>
</evidence>
<dbReference type="InterPro" id="IPR051316">
    <property type="entry name" value="Zinc-reg_GTPase_activator"/>
</dbReference>
<dbReference type="PATRIC" id="fig|706587.4.peg.2333"/>
<dbReference type="EMBL" id="CP003360">
    <property type="protein sequence ID" value="AFM24735.1"/>
    <property type="molecule type" value="Genomic_DNA"/>
</dbReference>
<dbReference type="RefSeq" id="WP_014809879.1">
    <property type="nucleotide sequence ID" value="NC_018025.1"/>
</dbReference>
<gene>
    <name evidence="4" type="ordered locus">Desti_2032</name>
</gene>
<dbReference type="InterPro" id="IPR003495">
    <property type="entry name" value="CobW/HypB/UreG_nucleotide-bd"/>
</dbReference>
<dbReference type="Pfam" id="PF07683">
    <property type="entry name" value="CobW_C"/>
    <property type="match status" value="1"/>
</dbReference>
<dbReference type="CDD" id="cd03112">
    <property type="entry name" value="CobW-like"/>
    <property type="match status" value="1"/>
</dbReference>
<dbReference type="KEGG" id="dti:Desti_2032"/>
<evidence type="ECO:0000259" key="3">
    <source>
        <dbReference type="Pfam" id="PF07683"/>
    </source>
</evidence>
<keyword evidence="5" id="KW-1185">Reference proteome</keyword>
<proteinExistence type="predicted"/>
<dbReference type="Proteomes" id="UP000006055">
    <property type="component" value="Chromosome"/>
</dbReference>
<dbReference type="InterPro" id="IPR027417">
    <property type="entry name" value="P-loop_NTPase"/>
</dbReference>
<dbReference type="Pfam" id="PF02492">
    <property type="entry name" value="cobW"/>
    <property type="match status" value="1"/>
</dbReference>
<reference evidence="5" key="1">
    <citation type="submission" date="2012-06" db="EMBL/GenBank/DDBJ databases">
        <title>Complete sequence of chromosome of Desulfomonile tiedjei DSM 6799.</title>
        <authorList>
            <person name="Lucas S."/>
            <person name="Copeland A."/>
            <person name="Lapidus A."/>
            <person name="Glavina del Rio T."/>
            <person name="Dalin E."/>
            <person name="Tice H."/>
            <person name="Bruce D."/>
            <person name="Goodwin L."/>
            <person name="Pitluck S."/>
            <person name="Peters L."/>
            <person name="Ovchinnikova G."/>
            <person name="Zeytun A."/>
            <person name="Lu M."/>
            <person name="Kyrpides N."/>
            <person name="Mavromatis K."/>
            <person name="Ivanova N."/>
            <person name="Brettin T."/>
            <person name="Detter J.C."/>
            <person name="Han C."/>
            <person name="Larimer F."/>
            <person name="Land M."/>
            <person name="Hauser L."/>
            <person name="Markowitz V."/>
            <person name="Cheng J.-F."/>
            <person name="Hugenholtz P."/>
            <person name="Woyke T."/>
            <person name="Wu D."/>
            <person name="Spring S."/>
            <person name="Schroeder M."/>
            <person name="Brambilla E."/>
            <person name="Klenk H.-P."/>
            <person name="Eisen J.A."/>
        </authorList>
    </citation>
    <scope>NUCLEOTIDE SEQUENCE [LARGE SCALE GENOMIC DNA]</scope>
    <source>
        <strain evidence="5">ATCC 49306 / DSM 6799 / DCB-1</strain>
    </source>
</reference>
<evidence type="ECO:0000313" key="5">
    <source>
        <dbReference type="Proteomes" id="UP000006055"/>
    </source>
</evidence>
<dbReference type="GO" id="GO:0005737">
    <property type="term" value="C:cytoplasm"/>
    <property type="evidence" value="ECO:0007669"/>
    <property type="project" value="TreeGrafter"/>
</dbReference>
<dbReference type="Gene3D" id="3.40.50.300">
    <property type="entry name" value="P-loop containing nucleotide triphosphate hydrolases"/>
    <property type="match status" value="1"/>
</dbReference>
<dbReference type="HOGENOM" id="CLU_017452_1_3_7"/>
<name>I4C594_DESTA</name>